<dbReference type="EMBL" id="BMKW01000002">
    <property type="protein sequence ID" value="GGJ06732.1"/>
    <property type="molecule type" value="Genomic_DNA"/>
</dbReference>
<dbReference type="Proteomes" id="UP000661507">
    <property type="component" value="Unassembled WGS sequence"/>
</dbReference>
<comment type="caution">
    <text evidence="1">The sequence shown here is derived from an EMBL/GenBank/DDBJ whole genome shotgun (WGS) entry which is preliminary data.</text>
</comment>
<proteinExistence type="predicted"/>
<name>A0A917KCC6_9PROT</name>
<accession>A0A917KCC6</accession>
<reference evidence="1" key="1">
    <citation type="journal article" date="2014" name="Int. J. Syst. Evol. Microbiol.">
        <title>Complete genome sequence of Corynebacterium casei LMG S-19264T (=DSM 44701T), isolated from a smear-ripened cheese.</title>
        <authorList>
            <consortium name="US DOE Joint Genome Institute (JGI-PGF)"/>
            <person name="Walter F."/>
            <person name="Albersmeier A."/>
            <person name="Kalinowski J."/>
            <person name="Ruckert C."/>
        </authorList>
    </citation>
    <scope>NUCLEOTIDE SEQUENCE</scope>
    <source>
        <strain evidence="1">CGMCC 1.3617</strain>
    </source>
</reference>
<reference evidence="1" key="2">
    <citation type="submission" date="2020-09" db="EMBL/GenBank/DDBJ databases">
        <authorList>
            <person name="Sun Q."/>
            <person name="Zhou Y."/>
        </authorList>
    </citation>
    <scope>NUCLEOTIDE SEQUENCE</scope>
    <source>
        <strain evidence="1">CGMCC 1.3617</strain>
    </source>
</reference>
<protein>
    <submittedName>
        <fullName evidence="1">Uncharacterized protein</fullName>
    </submittedName>
</protein>
<keyword evidence="2" id="KW-1185">Reference proteome</keyword>
<gene>
    <name evidence="1" type="ORF">GCM10011320_12060</name>
</gene>
<dbReference type="RefSeq" id="WP_188965995.1">
    <property type="nucleotide sequence ID" value="NZ_BMKW01000002.1"/>
</dbReference>
<evidence type="ECO:0000313" key="2">
    <source>
        <dbReference type="Proteomes" id="UP000661507"/>
    </source>
</evidence>
<organism evidence="1 2">
    <name type="scientific">Neoroseomonas lacus</name>
    <dbReference type="NCBI Taxonomy" id="287609"/>
    <lineage>
        <taxon>Bacteria</taxon>
        <taxon>Pseudomonadati</taxon>
        <taxon>Pseudomonadota</taxon>
        <taxon>Alphaproteobacteria</taxon>
        <taxon>Acetobacterales</taxon>
        <taxon>Acetobacteraceae</taxon>
        <taxon>Neoroseomonas</taxon>
    </lineage>
</organism>
<evidence type="ECO:0000313" key="1">
    <source>
        <dbReference type="EMBL" id="GGJ06732.1"/>
    </source>
</evidence>
<sequence length="153" mass="16328">MAVAIALTCAALPAAAETLRTLQSGHERASENAPSRWRGSWSRLRDDERTRAGAPALRLAVRHDAVGPVEVPWVADRGIGGDPNAPLREWADPWGTARAVADGPRALAVLLCISAHADDPFPPVLDRRGNGKATARLVTEMGDPACRLDADRE</sequence>
<dbReference type="AlphaFoldDB" id="A0A917KCC6"/>